<evidence type="ECO:0000313" key="1">
    <source>
        <dbReference type="EMBL" id="WWQ68795.1"/>
    </source>
</evidence>
<organism evidence="1 2">
    <name type="scientific">Streptomyces citrinus</name>
    <dbReference type="NCBI Taxonomy" id="3118173"/>
    <lineage>
        <taxon>Bacteria</taxon>
        <taxon>Bacillati</taxon>
        <taxon>Actinomycetota</taxon>
        <taxon>Actinomycetes</taxon>
        <taxon>Kitasatosporales</taxon>
        <taxon>Streptomycetaceae</taxon>
        <taxon>Streptomyces</taxon>
    </lineage>
</organism>
<accession>A0ACD5ANJ1</accession>
<gene>
    <name evidence="1" type="ORF">V2W30_39320</name>
</gene>
<keyword evidence="2" id="KW-1185">Reference proteome</keyword>
<evidence type="ECO:0000313" key="2">
    <source>
        <dbReference type="Proteomes" id="UP001432251"/>
    </source>
</evidence>
<reference evidence="1" key="1">
    <citation type="journal article" date="2025" name="Int. J. Syst. Evol. Microbiol.">
        <title>Streptomyces citrinus sp. nov., with yellow diffusible pigment.</title>
        <authorList>
            <person name="He Y."/>
            <person name="Yang E."/>
            <person name="Xu J."/>
            <person name="Sun Y."/>
            <person name="Sun L."/>
        </authorList>
    </citation>
    <scope>NUCLEOTIDE SEQUENCE</scope>
    <source>
        <strain evidence="1">Q6</strain>
    </source>
</reference>
<protein>
    <submittedName>
        <fullName evidence="1">DUF6480 family protein</fullName>
    </submittedName>
</protein>
<dbReference type="EMBL" id="CP146022">
    <property type="protein sequence ID" value="WWQ68795.1"/>
    <property type="molecule type" value="Genomic_DNA"/>
</dbReference>
<sequence>MTHPLIPPTETPPAEGSIAEAHRERADGGIWAHPYWWVLLIVVGSLSVAGFFVARIWSL</sequence>
<proteinExistence type="predicted"/>
<name>A0ACD5ANJ1_9ACTN</name>
<dbReference type="Proteomes" id="UP001432251">
    <property type="component" value="Chromosome"/>
</dbReference>